<comment type="catalytic activity">
    <reaction evidence="8">
        <text>adenosine + phosphate = alpha-D-ribose 1-phosphate + adenine</text>
        <dbReference type="Rhea" id="RHEA:27642"/>
        <dbReference type="ChEBI" id="CHEBI:16335"/>
        <dbReference type="ChEBI" id="CHEBI:16708"/>
        <dbReference type="ChEBI" id="CHEBI:43474"/>
        <dbReference type="ChEBI" id="CHEBI:57720"/>
        <dbReference type="EC" id="2.4.2.1"/>
    </reaction>
    <physiologicalReaction direction="left-to-right" evidence="8">
        <dbReference type="Rhea" id="RHEA:27643"/>
    </physiologicalReaction>
</comment>
<protein>
    <submittedName>
        <fullName evidence="10">Laccase domain-containing protein</fullName>
    </submittedName>
</protein>
<dbReference type="PANTHER" id="PTHR30616:SF2">
    <property type="entry name" value="PURINE NUCLEOSIDE PHOSPHORYLASE LACC1"/>
    <property type="match status" value="1"/>
</dbReference>
<keyword evidence="6" id="KW-0862">Zinc</keyword>
<evidence type="ECO:0000256" key="6">
    <source>
        <dbReference type="ARBA" id="ARBA00022833"/>
    </source>
</evidence>
<comment type="catalytic activity">
    <reaction evidence="7">
        <text>adenosine + H2O + H(+) = inosine + NH4(+)</text>
        <dbReference type="Rhea" id="RHEA:24408"/>
        <dbReference type="ChEBI" id="CHEBI:15377"/>
        <dbReference type="ChEBI" id="CHEBI:15378"/>
        <dbReference type="ChEBI" id="CHEBI:16335"/>
        <dbReference type="ChEBI" id="CHEBI:17596"/>
        <dbReference type="ChEBI" id="CHEBI:28938"/>
        <dbReference type="EC" id="3.5.4.4"/>
    </reaction>
    <physiologicalReaction direction="left-to-right" evidence="7">
        <dbReference type="Rhea" id="RHEA:24409"/>
    </physiologicalReaction>
</comment>
<keyword evidence="4" id="KW-0479">Metal-binding</keyword>
<evidence type="ECO:0000256" key="7">
    <source>
        <dbReference type="ARBA" id="ARBA00047989"/>
    </source>
</evidence>
<comment type="caution">
    <text evidence="10">The sequence shown here is derived from an EMBL/GenBank/DDBJ whole genome shotgun (WGS) entry which is preliminary data.</text>
</comment>
<accession>A0A831YDE3</accession>
<keyword evidence="5" id="KW-0378">Hydrolase</keyword>
<comment type="similarity">
    <text evidence="2">Belongs to the purine nucleoside phosphorylase YfiH/LACC1 family.</text>
</comment>
<name>A0A831YDE3_9AQUI</name>
<dbReference type="EMBL" id="DSFC01000185">
    <property type="protein sequence ID" value="HEV09399.1"/>
    <property type="molecule type" value="Genomic_DNA"/>
</dbReference>
<dbReference type="GO" id="GO:0005507">
    <property type="term" value="F:copper ion binding"/>
    <property type="evidence" value="ECO:0007669"/>
    <property type="project" value="TreeGrafter"/>
</dbReference>
<dbReference type="SUPFAM" id="SSF64438">
    <property type="entry name" value="CNF1/YfiH-like putative cysteine hydrolases"/>
    <property type="match status" value="1"/>
</dbReference>
<dbReference type="InterPro" id="IPR003730">
    <property type="entry name" value="Cu_polyphenol_OxRdtase"/>
</dbReference>
<gene>
    <name evidence="10" type="ORF">ENO34_03240</name>
</gene>
<dbReference type="Proteomes" id="UP000885621">
    <property type="component" value="Unassembled WGS sequence"/>
</dbReference>
<comment type="catalytic activity">
    <reaction evidence="1">
        <text>inosine + phosphate = alpha-D-ribose 1-phosphate + hypoxanthine</text>
        <dbReference type="Rhea" id="RHEA:27646"/>
        <dbReference type="ChEBI" id="CHEBI:17368"/>
        <dbReference type="ChEBI" id="CHEBI:17596"/>
        <dbReference type="ChEBI" id="CHEBI:43474"/>
        <dbReference type="ChEBI" id="CHEBI:57720"/>
        <dbReference type="EC" id="2.4.2.1"/>
    </reaction>
    <physiologicalReaction direction="left-to-right" evidence="1">
        <dbReference type="Rhea" id="RHEA:27647"/>
    </physiologicalReaction>
</comment>
<reference evidence="10" key="1">
    <citation type="journal article" date="2020" name="mSystems">
        <title>Genome- and Community-Level Interaction Insights into Carbon Utilization and Element Cycling Functions of Hydrothermarchaeota in Hydrothermal Sediment.</title>
        <authorList>
            <person name="Zhou Z."/>
            <person name="Liu Y."/>
            <person name="Xu W."/>
            <person name="Pan J."/>
            <person name="Luo Z.H."/>
            <person name="Li M."/>
        </authorList>
    </citation>
    <scope>NUCLEOTIDE SEQUENCE [LARGE SCALE GENOMIC DNA]</scope>
    <source>
        <strain evidence="10">SpSt-1257</strain>
    </source>
</reference>
<keyword evidence="3" id="KW-0808">Transferase</keyword>
<evidence type="ECO:0000256" key="8">
    <source>
        <dbReference type="ARBA" id="ARBA00048968"/>
    </source>
</evidence>
<organism evidence="10">
    <name type="scientific">Sulfurihydrogenibium azorense</name>
    <dbReference type="NCBI Taxonomy" id="309806"/>
    <lineage>
        <taxon>Bacteria</taxon>
        <taxon>Pseudomonadati</taxon>
        <taxon>Aquificota</taxon>
        <taxon>Aquificia</taxon>
        <taxon>Aquificales</taxon>
        <taxon>Hydrogenothermaceae</taxon>
        <taxon>Sulfurihydrogenibium</taxon>
    </lineage>
</organism>
<dbReference type="Pfam" id="PF02578">
    <property type="entry name" value="Cu-oxidase_4"/>
    <property type="match status" value="1"/>
</dbReference>
<dbReference type="PANTHER" id="PTHR30616">
    <property type="entry name" value="UNCHARACTERIZED PROTEIN YFIH"/>
    <property type="match status" value="1"/>
</dbReference>
<dbReference type="AlphaFoldDB" id="A0A831YDE3"/>
<evidence type="ECO:0000256" key="2">
    <source>
        <dbReference type="ARBA" id="ARBA00007353"/>
    </source>
</evidence>
<dbReference type="CDD" id="cd16833">
    <property type="entry name" value="YfiH"/>
    <property type="match status" value="1"/>
</dbReference>
<evidence type="ECO:0000256" key="5">
    <source>
        <dbReference type="ARBA" id="ARBA00022801"/>
    </source>
</evidence>
<comment type="catalytic activity">
    <reaction evidence="9">
        <text>S-methyl-5'-thioadenosine + phosphate = 5-(methylsulfanyl)-alpha-D-ribose 1-phosphate + adenine</text>
        <dbReference type="Rhea" id="RHEA:11852"/>
        <dbReference type="ChEBI" id="CHEBI:16708"/>
        <dbReference type="ChEBI" id="CHEBI:17509"/>
        <dbReference type="ChEBI" id="CHEBI:43474"/>
        <dbReference type="ChEBI" id="CHEBI:58533"/>
        <dbReference type="EC" id="2.4.2.28"/>
    </reaction>
    <physiologicalReaction direction="left-to-right" evidence="9">
        <dbReference type="Rhea" id="RHEA:11853"/>
    </physiologicalReaction>
</comment>
<evidence type="ECO:0000313" key="10">
    <source>
        <dbReference type="EMBL" id="HEV09399.1"/>
    </source>
</evidence>
<dbReference type="Gene3D" id="3.60.140.10">
    <property type="entry name" value="CNF1/YfiH-like putative cysteine hydrolases"/>
    <property type="match status" value="1"/>
</dbReference>
<evidence type="ECO:0000256" key="4">
    <source>
        <dbReference type="ARBA" id="ARBA00022723"/>
    </source>
</evidence>
<sequence length="209" mass="23866">MRNFTFENTFICFTEKEDGNQRLPENVERLKSQLALDSIHVPNQKHTNLVLELRQYNGQECDGLYTVDKNVAVGVLTADCIPVVLFNGLELAVIHAGWRGLFGGIIENGFKLFKNKKNVKGFIGPSIRGCCYEVDLQFVKDLKVDEKFYTIYENKAYLDLVNIAKSKLESLEVVDIFDLGECTKCSGKFFSYRNGDFESRILTFAFMKE</sequence>
<dbReference type="InterPro" id="IPR011324">
    <property type="entry name" value="Cytotoxic_necrot_fac-like_cat"/>
</dbReference>
<proteinExistence type="inferred from homology"/>
<dbReference type="GO" id="GO:0016787">
    <property type="term" value="F:hydrolase activity"/>
    <property type="evidence" value="ECO:0007669"/>
    <property type="project" value="UniProtKB-KW"/>
</dbReference>
<evidence type="ECO:0000256" key="1">
    <source>
        <dbReference type="ARBA" id="ARBA00000553"/>
    </source>
</evidence>
<dbReference type="InterPro" id="IPR038371">
    <property type="entry name" value="Cu_polyphenol_OxRdtase_sf"/>
</dbReference>
<evidence type="ECO:0000256" key="3">
    <source>
        <dbReference type="ARBA" id="ARBA00022679"/>
    </source>
</evidence>
<dbReference type="GO" id="GO:0017061">
    <property type="term" value="F:S-methyl-5-thioadenosine phosphorylase activity"/>
    <property type="evidence" value="ECO:0007669"/>
    <property type="project" value="UniProtKB-EC"/>
</dbReference>
<evidence type="ECO:0000256" key="9">
    <source>
        <dbReference type="ARBA" id="ARBA00049893"/>
    </source>
</evidence>